<accession>A0AAJ0G9K3</accession>
<keyword evidence="1" id="KW-0472">Membrane</keyword>
<organism evidence="2 3">
    <name type="scientific">Extremus antarcticus</name>
    <dbReference type="NCBI Taxonomy" id="702011"/>
    <lineage>
        <taxon>Eukaryota</taxon>
        <taxon>Fungi</taxon>
        <taxon>Dikarya</taxon>
        <taxon>Ascomycota</taxon>
        <taxon>Pezizomycotina</taxon>
        <taxon>Dothideomycetes</taxon>
        <taxon>Dothideomycetidae</taxon>
        <taxon>Mycosphaerellales</taxon>
        <taxon>Extremaceae</taxon>
        <taxon>Extremus</taxon>
    </lineage>
</organism>
<feature type="transmembrane region" description="Helical" evidence="1">
    <location>
        <begin position="141"/>
        <end position="172"/>
    </location>
</feature>
<evidence type="ECO:0000313" key="2">
    <source>
        <dbReference type="EMBL" id="KAK3053476.1"/>
    </source>
</evidence>
<dbReference type="AlphaFoldDB" id="A0AAJ0G9K3"/>
<gene>
    <name evidence="2" type="ORF">LTR09_005645</name>
</gene>
<name>A0AAJ0G9K3_9PEZI</name>
<proteinExistence type="predicted"/>
<reference evidence="2" key="1">
    <citation type="submission" date="2023-04" db="EMBL/GenBank/DDBJ databases">
        <title>Black Yeasts Isolated from many extreme environments.</title>
        <authorList>
            <person name="Coleine C."/>
            <person name="Stajich J.E."/>
            <person name="Selbmann L."/>
        </authorList>
    </citation>
    <scope>NUCLEOTIDE SEQUENCE</scope>
    <source>
        <strain evidence="2">CCFEE 5312</strain>
    </source>
</reference>
<dbReference type="EMBL" id="JAWDJX010000016">
    <property type="protein sequence ID" value="KAK3053476.1"/>
    <property type="molecule type" value="Genomic_DNA"/>
</dbReference>
<sequence>MDSAELVAVKIIWRWIAGTTTAPAAAAVDCTGSTTATTSEIARFCGPGTKAFFNARMAEQASRSALSAIPTAMAAASSDYTGATSQLAEESIKINLWAIIEWLFNYVVFPACFLYLIFGFVDWRGWSAELLAGTTDLITDLITAAAPTALALAIWLILLPFRIIAATTAAVIPLARHFHLREGADATTRSLDYWYIYLRYSWPVDLAYLHYQLGRNWIGRHKFHLLAAFLAIWYLHSRHQQVVKQESLDDWLAVGGRAEAYAMYLRHRAQHLGLSQM</sequence>
<keyword evidence="1" id="KW-1133">Transmembrane helix</keyword>
<comment type="caution">
    <text evidence="2">The sequence shown here is derived from an EMBL/GenBank/DDBJ whole genome shotgun (WGS) entry which is preliminary data.</text>
</comment>
<evidence type="ECO:0000256" key="1">
    <source>
        <dbReference type="SAM" id="Phobius"/>
    </source>
</evidence>
<evidence type="ECO:0000313" key="3">
    <source>
        <dbReference type="Proteomes" id="UP001271007"/>
    </source>
</evidence>
<feature type="transmembrane region" description="Helical" evidence="1">
    <location>
        <begin position="102"/>
        <end position="121"/>
    </location>
</feature>
<dbReference type="Proteomes" id="UP001271007">
    <property type="component" value="Unassembled WGS sequence"/>
</dbReference>
<protein>
    <submittedName>
        <fullName evidence="2">Uncharacterized protein</fullName>
    </submittedName>
</protein>
<keyword evidence="3" id="KW-1185">Reference proteome</keyword>
<keyword evidence="1" id="KW-0812">Transmembrane</keyword>